<name>A0A502FSH6_9PROT</name>
<evidence type="ECO:0000256" key="3">
    <source>
        <dbReference type="ARBA" id="ARBA00022679"/>
    </source>
</evidence>
<keyword evidence="5" id="KW-0418">Kinase</keyword>
<dbReference type="RefSeq" id="WP_140885194.1">
    <property type="nucleotide sequence ID" value="NZ_RCZP01000021.1"/>
</dbReference>
<dbReference type="EMBL" id="RCZP01000021">
    <property type="protein sequence ID" value="TPG52359.1"/>
    <property type="molecule type" value="Genomic_DNA"/>
</dbReference>
<dbReference type="SMART" id="SM00382">
    <property type="entry name" value="AAA"/>
    <property type="match status" value="2"/>
</dbReference>
<evidence type="ECO:0000256" key="5">
    <source>
        <dbReference type="ARBA" id="ARBA00022777"/>
    </source>
</evidence>
<gene>
    <name evidence="9" type="ORF">EAH89_18410</name>
</gene>
<reference evidence="9 10" key="1">
    <citation type="journal article" date="2019" name="Environ. Microbiol.">
        <title>Species interactions and distinct microbial communities in high Arctic permafrost affected cryosols are associated with the CH4 and CO2 gas fluxes.</title>
        <authorList>
            <person name="Altshuler I."/>
            <person name="Hamel J."/>
            <person name="Turney S."/>
            <person name="Magnuson E."/>
            <person name="Levesque R."/>
            <person name="Greer C."/>
            <person name="Whyte L.G."/>
        </authorList>
    </citation>
    <scope>NUCLEOTIDE SEQUENCE [LARGE SCALE GENOMIC DNA]</scope>
    <source>
        <strain evidence="9 10">S9.3B</strain>
    </source>
</reference>
<keyword evidence="4" id="KW-0677">Repeat</keyword>
<dbReference type="PANTHER" id="PTHR42926">
    <property type="match status" value="1"/>
</dbReference>
<dbReference type="PIRSF" id="PIRSF039117">
    <property type="entry name" value="KaiC"/>
    <property type="match status" value="1"/>
</dbReference>
<sequence length="506" mass="54575">MTNDEDTAASPDPRRAGTGIAGLDDILGGGLTRDRLYLVEGTPGTGKTTLSLQFLLQGAARGEAGLYITLSETADELRAVAASHGWSLDGLSLFELVGDLGLDPDSEQTVLHPSEVELGETTREVMQQVEELRPARVVFDSLSEMRLLAQNPLRYRRQILALKGFFSSRRCTVLMLDDRTADPTDLQLHSIAHGVISLEQAPRDYGAERRRLRVVKMRGIKFRGGYHDFVLDTGGLTVFPRLIAAEHRTPFDPTSVSTGNAGLDELLGGGLVPGTNLLLSGPSGVGKSTTAICCGLAALERGERVTYYLFDEGLGTFLARGAALGMDLRPHLDSGRLTLRQIDPAELSPGEFASRVRAAVEEDGCGLIVIDSLNAYLQSMPGENFLLLQMHEMLTYLGQRGVKTLLILGHHGLVGDIRSDIDLSYLSDAILLFRFFEAGGAVRSAVSVVKTRSNAHERTIREIKLSFGGLQVGKALTDFEGVLSGLPAYKGAVSMLTDLPRDEGEG</sequence>
<accession>A0A502FSH6</accession>
<evidence type="ECO:0000259" key="8">
    <source>
        <dbReference type="PROSITE" id="PS51146"/>
    </source>
</evidence>
<dbReference type="InterPro" id="IPR027417">
    <property type="entry name" value="P-loop_NTPase"/>
</dbReference>
<dbReference type="GO" id="GO:0005524">
    <property type="term" value="F:ATP binding"/>
    <property type="evidence" value="ECO:0007669"/>
    <property type="project" value="InterPro"/>
</dbReference>
<dbReference type="CDD" id="cd19488">
    <property type="entry name" value="KaiC-like_N"/>
    <property type="match status" value="1"/>
</dbReference>
<feature type="domain" description="KaiC" evidence="8">
    <location>
        <begin position="254"/>
        <end position="486"/>
    </location>
</feature>
<evidence type="ECO:0000256" key="4">
    <source>
        <dbReference type="ARBA" id="ARBA00022737"/>
    </source>
</evidence>
<proteinExistence type="predicted"/>
<protein>
    <recommendedName>
        <fullName evidence="1">non-specific serine/threonine protein kinase</fullName>
        <ecNumber evidence="1">2.7.11.1</ecNumber>
    </recommendedName>
</protein>
<keyword evidence="6" id="KW-0378">Hydrolase</keyword>
<feature type="region of interest" description="Disordered" evidence="7">
    <location>
        <begin position="1"/>
        <end position="21"/>
    </location>
</feature>
<evidence type="ECO:0000256" key="1">
    <source>
        <dbReference type="ARBA" id="ARBA00012513"/>
    </source>
</evidence>
<dbReference type="SUPFAM" id="SSF52540">
    <property type="entry name" value="P-loop containing nucleoside triphosphate hydrolases"/>
    <property type="match status" value="2"/>
</dbReference>
<dbReference type="PRINTS" id="PR01874">
    <property type="entry name" value="DNAREPAIRADA"/>
</dbReference>
<keyword evidence="10" id="KW-1185">Reference proteome</keyword>
<evidence type="ECO:0000256" key="7">
    <source>
        <dbReference type="SAM" id="MobiDB-lite"/>
    </source>
</evidence>
<dbReference type="InterPro" id="IPR014774">
    <property type="entry name" value="KaiC-like_dom"/>
</dbReference>
<dbReference type="AlphaFoldDB" id="A0A502FSH6"/>
<dbReference type="Pfam" id="PF06745">
    <property type="entry name" value="ATPase"/>
    <property type="match status" value="2"/>
</dbReference>
<feature type="domain" description="KaiC" evidence="8">
    <location>
        <begin position="14"/>
        <end position="252"/>
    </location>
</feature>
<dbReference type="PROSITE" id="PS51146">
    <property type="entry name" value="KAIC"/>
    <property type="match status" value="2"/>
</dbReference>
<dbReference type="Proteomes" id="UP000317078">
    <property type="component" value="Unassembled WGS sequence"/>
</dbReference>
<dbReference type="InterPro" id="IPR003593">
    <property type="entry name" value="AAA+_ATPase"/>
</dbReference>
<evidence type="ECO:0000313" key="10">
    <source>
        <dbReference type="Proteomes" id="UP000317078"/>
    </source>
</evidence>
<evidence type="ECO:0000313" key="9">
    <source>
        <dbReference type="EMBL" id="TPG52359.1"/>
    </source>
</evidence>
<evidence type="ECO:0000256" key="6">
    <source>
        <dbReference type="ARBA" id="ARBA00022801"/>
    </source>
</evidence>
<dbReference type="InterPro" id="IPR051347">
    <property type="entry name" value="Circadian_clock_KaiC-rel"/>
</dbReference>
<evidence type="ECO:0000256" key="2">
    <source>
        <dbReference type="ARBA" id="ARBA00022553"/>
    </source>
</evidence>
<dbReference type="InterPro" id="IPR010624">
    <property type="entry name" value="KaiC_dom"/>
</dbReference>
<dbReference type="GO" id="GO:0004674">
    <property type="term" value="F:protein serine/threonine kinase activity"/>
    <property type="evidence" value="ECO:0007669"/>
    <property type="project" value="UniProtKB-EC"/>
</dbReference>
<comment type="caution">
    <text evidence="9">The sequence shown here is derived from an EMBL/GenBank/DDBJ whole genome shotgun (WGS) entry which is preliminary data.</text>
</comment>
<dbReference type="EC" id="2.7.11.1" evidence="1"/>
<dbReference type="Gene3D" id="3.40.50.300">
    <property type="entry name" value="P-loop containing nucleotide triphosphate hydrolases"/>
    <property type="match status" value="2"/>
</dbReference>
<organism evidence="9 10">
    <name type="scientific">Muricoccus nepalensis</name>
    <dbReference type="NCBI Taxonomy" id="1854500"/>
    <lineage>
        <taxon>Bacteria</taxon>
        <taxon>Pseudomonadati</taxon>
        <taxon>Pseudomonadota</taxon>
        <taxon>Alphaproteobacteria</taxon>
        <taxon>Acetobacterales</taxon>
        <taxon>Roseomonadaceae</taxon>
        <taxon>Muricoccus</taxon>
    </lineage>
</organism>
<dbReference type="GO" id="GO:0016787">
    <property type="term" value="F:hydrolase activity"/>
    <property type="evidence" value="ECO:0007669"/>
    <property type="project" value="UniProtKB-KW"/>
</dbReference>
<dbReference type="PANTHER" id="PTHR42926:SF1">
    <property type="entry name" value="CIRCADIAN CLOCK OSCILLATOR PROTEIN KAIC 1"/>
    <property type="match status" value="1"/>
</dbReference>
<dbReference type="InterPro" id="IPR030665">
    <property type="entry name" value="KaiC"/>
</dbReference>
<dbReference type="OrthoDB" id="9787927at2"/>
<keyword evidence="2" id="KW-0597">Phosphoprotein</keyword>
<keyword evidence="3" id="KW-0808">Transferase</keyword>